<dbReference type="GO" id="GO:0005737">
    <property type="term" value="C:cytoplasm"/>
    <property type="evidence" value="ECO:0007669"/>
    <property type="project" value="TreeGrafter"/>
</dbReference>
<dbReference type="PANTHER" id="PTHR46540:SF1">
    <property type="entry name" value="TETRATRICOPEPTIDE REPEAT PROTEIN 12"/>
    <property type="match status" value="1"/>
</dbReference>
<name>A0A6H5H0A6_9HEMI</name>
<dbReference type="GO" id="GO:0070286">
    <property type="term" value="P:axonemal dynein complex assembly"/>
    <property type="evidence" value="ECO:0007669"/>
    <property type="project" value="TreeGrafter"/>
</dbReference>
<accession>A0A6H5H0A6</accession>
<dbReference type="Gene3D" id="1.25.40.10">
    <property type="entry name" value="Tetratricopeptide repeat domain"/>
    <property type="match status" value="1"/>
</dbReference>
<feature type="non-terminal residue" evidence="1">
    <location>
        <position position="287"/>
    </location>
</feature>
<dbReference type="SUPFAM" id="SSF48452">
    <property type="entry name" value="TPR-like"/>
    <property type="match status" value="1"/>
</dbReference>
<dbReference type="GO" id="GO:0007288">
    <property type="term" value="P:sperm axoneme assembly"/>
    <property type="evidence" value="ECO:0007669"/>
    <property type="project" value="TreeGrafter"/>
</dbReference>
<evidence type="ECO:0000313" key="1">
    <source>
        <dbReference type="EMBL" id="CAB0006936.1"/>
    </source>
</evidence>
<evidence type="ECO:0000313" key="2">
    <source>
        <dbReference type="Proteomes" id="UP000479000"/>
    </source>
</evidence>
<dbReference type="InterPro" id="IPR011990">
    <property type="entry name" value="TPR-like_helical_dom_sf"/>
</dbReference>
<reference evidence="1 2" key="1">
    <citation type="submission" date="2020-02" db="EMBL/GenBank/DDBJ databases">
        <authorList>
            <person name="Ferguson B K."/>
        </authorList>
    </citation>
    <scope>NUCLEOTIDE SEQUENCE [LARGE SCALE GENOMIC DNA]</scope>
</reference>
<dbReference type="GO" id="GO:0005813">
    <property type="term" value="C:centrosome"/>
    <property type="evidence" value="ECO:0007669"/>
    <property type="project" value="TreeGrafter"/>
</dbReference>
<gene>
    <name evidence="1" type="ORF">NTEN_LOCUS12366</name>
</gene>
<dbReference type="InterPro" id="IPR043195">
    <property type="entry name" value="TTC12"/>
</dbReference>
<dbReference type="AlphaFoldDB" id="A0A6H5H0A6"/>
<dbReference type="Proteomes" id="UP000479000">
    <property type="component" value="Unassembled WGS sequence"/>
</dbReference>
<protein>
    <submittedName>
        <fullName evidence="1">Uncharacterized protein</fullName>
    </submittedName>
</protein>
<organism evidence="1 2">
    <name type="scientific">Nesidiocoris tenuis</name>
    <dbReference type="NCBI Taxonomy" id="355587"/>
    <lineage>
        <taxon>Eukaryota</taxon>
        <taxon>Metazoa</taxon>
        <taxon>Ecdysozoa</taxon>
        <taxon>Arthropoda</taxon>
        <taxon>Hexapoda</taxon>
        <taxon>Insecta</taxon>
        <taxon>Pterygota</taxon>
        <taxon>Neoptera</taxon>
        <taxon>Paraneoptera</taxon>
        <taxon>Hemiptera</taxon>
        <taxon>Heteroptera</taxon>
        <taxon>Panheteroptera</taxon>
        <taxon>Cimicomorpha</taxon>
        <taxon>Miridae</taxon>
        <taxon>Dicyphina</taxon>
        <taxon>Nesidiocoris</taxon>
    </lineage>
</organism>
<keyword evidence="2" id="KW-1185">Reference proteome</keyword>
<dbReference type="EMBL" id="CADCXU010018540">
    <property type="protein sequence ID" value="CAB0006936.1"/>
    <property type="molecule type" value="Genomic_DNA"/>
</dbReference>
<dbReference type="OrthoDB" id="2017782at2759"/>
<proteinExistence type="predicted"/>
<dbReference type="PANTHER" id="PTHR46540">
    <property type="entry name" value="TETRATRICOPEPTIDE REPEAT PROTEIN 12"/>
    <property type="match status" value="1"/>
</dbReference>
<sequence>MPTAESIEGIPPSLNFDVDYFFRFLGAIFEHRQQKAIDALKDSCILYCNRSLTYLKLGLPEKALKDAEMSLKANDKSLRGFVYKAQALWQMGKEIESIATIEEACEVVPDKKDYLRDDYDNIDIVKQEDGIDEIREELRKVLKPDGTFLGEMAKIIAQECKNTDHPIEVAVRSDDTSFAVKVPDLALASQVVNRRMPSYTLKKVSAQTLEDNLNLLEKSQFSTKIECIQNELHKKPKPLAFVQENLAAFRILQSLRVHPEQTHLSISIHKLNCQTQPTYSSFKLNLQ</sequence>